<dbReference type="PROSITE" id="PS50943">
    <property type="entry name" value="HTH_CROC1"/>
    <property type="match status" value="1"/>
</dbReference>
<organism evidence="3 4">
    <name type="scientific">Methanobacterium paludis (strain DSM 25820 / JCM 18151 / SWAN1)</name>
    <dbReference type="NCBI Taxonomy" id="868131"/>
    <lineage>
        <taxon>Archaea</taxon>
        <taxon>Methanobacteriati</taxon>
        <taxon>Methanobacteriota</taxon>
        <taxon>Methanomada group</taxon>
        <taxon>Methanobacteria</taxon>
        <taxon>Methanobacteriales</taxon>
        <taxon>Methanobacteriaceae</taxon>
        <taxon>Methanobacterium</taxon>
    </lineage>
</organism>
<evidence type="ECO:0000313" key="3">
    <source>
        <dbReference type="EMBL" id="AEG17168.1"/>
    </source>
</evidence>
<protein>
    <submittedName>
        <fullName evidence="3">Helix-turn-helix domain protein</fullName>
    </submittedName>
</protein>
<dbReference type="GO" id="GO:0003677">
    <property type="term" value="F:DNA binding"/>
    <property type="evidence" value="ECO:0007669"/>
    <property type="project" value="InterPro"/>
</dbReference>
<feature type="domain" description="4Fe-4S ferredoxin-type" evidence="2">
    <location>
        <begin position="131"/>
        <end position="160"/>
    </location>
</feature>
<dbReference type="GO" id="GO:0016491">
    <property type="term" value="F:oxidoreductase activity"/>
    <property type="evidence" value="ECO:0007669"/>
    <property type="project" value="UniProtKB-ARBA"/>
</dbReference>
<evidence type="ECO:0000259" key="1">
    <source>
        <dbReference type="PROSITE" id="PS50943"/>
    </source>
</evidence>
<dbReference type="KEGG" id="mew:MSWAN_0122"/>
<dbReference type="InterPro" id="IPR017900">
    <property type="entry name" value="4Fe4S_Fe_S_CS"/>
</dbReference>
<dbReference type="SUPFAM" id="SSF54862">
    <property type="entry name" value="4Fe-4S ferredoxins"/>
    <property type="match status" value="1"/>
</dbReference>
<dbReference type="InterPro" id="IPR017896">
    <property type="entry name" value="4Fe4S_Fe-S-bd"/>
</dbReference>
<name>F6D823_METPW</name>
<evidence type="ECO:0000313" key="4">
    <source>
        <dbReference type="Proteomes" id="UP000009231"/>
    </source>
</evidence>
<evidence type="ECO:0000259" key="2">
    <source>
        <dbReference type="PROSITE" id="PS51379"/>
    </source>
</evidence>
<dbReference type="AlphaFoldDB" id="F6D823"/>
<dbReference type="Gene3D" id="3.30.70.20">
    <property type="match status" value="1"/>
</dbReference>
<dbReference type="CDD" id="cd00093">
    <property type="entry name" value="HTH_XRE"/>
    <property type="match status" value="1"/>
</dbReference>
<feature type="domain" description="HTH cro/C1-type" evidence="1">
    <location>
        <begin position="28"/>
        <end position="80"/>
    </location>
</feature>
<dbReference type="Pfam" id="PF00037">
    <property type="entry name" value="Fer4"/>
    <property type="match status" value="1"/>
</dbReference>
<dbReference type="Proteomes" id="UP000009231">
    <property type="component" value="Chromosome"/>
</dbReference>
<dbReference type="PROSITE" id="PS00198">
    <property type="entry name" value="4FE4S_FER_1"/>
    <property type="match status" value="1"/>
</dbReference>
<reference evidence="3 4" key="1">
    <citation type="journal article" date="2014" name="Int. J. Syst. Evol. Microbiol.">
        <title>Methanobacterium paludis sp. nov. and a novel strain of Methanobacterium lacus isolated from northern peatlands.</title>
        <authorList>
            <person name="Cadillo-Quiroz H."/>
            <person name="Brauer S.L."/>
            <person name="Goodson N."/>
            <person name="Yavitt J.B."/>
            <person name="Zinder S.H."/>
        </authorList>
    </citation>
    <scope>NUCLEOTIDE SEQUENCE [LARGE SCALE GENOMIC DNA]</scope>
    <source>
        <strain evidence="4">DSM 25820 / JCM 18151 / SWAN1</strain>
    </source>
</reference>
<dbReference type="STRING" id="868131.MSWAN_0122"/>
<dbReference type="Pfam" id="PF01381">
    <property type="entry name" value="HTH_3"/>
    <property type="match status" value="1"/>
</dbReference>
<dbReference type="eggNOG" id="arCOG04891">
    <property type="taxonomic scope" value="Archaea"/>
</dbReference>
<dbReference type="PROSITE" id="PS51379">
    <property type="entry name" value="4FE4S_FER_2"/>
    <property type="match status" value="2"/>
</dbReference>
<proteinExistence type="predicted"/>
<accession>F6D823</accession>
<sequence>MVKKSVINTHGVQMPKHIISGLKYLAAVELIREGHNQKEVAQMLDMDRSTVSHYLNGRNISWNSIEIAKLITELCPRDFLTLAYALMQEKARIIIKTCSKREYKGTVKDSCIGCGLCADTCLMKAIVLNDLKAQIDSNWCCGCLMCRETCPTNSIEILEVKNGF</sequence>
<dbReference type="Gene3D" id="1.10.260.40">
    <property type="entry name" value="lambda repressor-like DNA-binding domains"/>
    <property type="match status" value="1"/>
</dbReference>
<keyword evidence="4" id="KW-1185">Reference proteome</keyword>
<dbReference type="HOGENOM" id="CLU_145181_0_0_2"/>
<dbReference type="EMBL" id="CP002772">
    <property type="protein sequence ID" value="AEG17168.1"/>
    <property type="molecule type" value="Genomic_DNA"/>
</dbReference>
<dbReference type="InterPro" id="IPR001387">
    <property type="entry name" value="Cro/C1-type_HTH"/>
</dbReference>
<dbReference type="InterPro" id="IPR010982">
    <property type="entry name" value="Lambda_DNA-bd_dom_sf"/>
</dbReference>
<gene>
    <name evidence="3" type="ordered locus">MSWAN_0122</name>
</gene>
<feature type="domain" description="4Fe-4S ferredoxin-type" evidence="2">
    <location>
        <begin position="103"/>
        <end position="130"/>
    </location>
</feature>